<dbReference type="PANTHER" id="PTHR24173">
    <property type="entry name" value="ANKYRIN REPEAT CONTAINING"/>
    <property type="match status" value="1"/>
</dbReference>
<evidence type="ECO:0000256" key="1">
    <source>
        <dbReference type="ARBA" id="ARBA00022737"/>
    </source>
</evidence>
<dbReference type="Proteomes" id="UP001476950">
    <property type="component" value="Unassembled WGS sequence"/>
</dbReference>
<name>A0ABV0KQR6_9CYAN</name>
<feature type="repeat" description="ANK" evidence="3">
    <location>
        <begin position="358"/>
        <end position="390"/>
    </location>
</feature>
<keyword evidence="1" id="KW-0677">Repeat</keyword>
<dbReference type="Pfam" id="PF12796">
    <property type="entry name" value="Ank_2"/>
    <property type="match status" value="2"/>
</dbReference>
<keyword evidence="2 3" id="KW-0040">ANK repeat</keyword>
<feature type="repeat" description="ANK" evidence="3">
    <location>
        <begin position="259"/>
        <end position="291"/>
    </location>
</feature>
<evidence type="ECO:0000313" key="6">
    <source>
        <dbReference type="Proteomes" id="UP001476950"/>
    </source>
</evidence>
<dbReference type="PROSITE" id="PS50088">
    <property type="entry name" value="ANK_REPEAT"/>
    <property type="match status" value="7"/>
</dbReference>
<dbReference type="RefSeq" id="WP_190446685.1">
    <property type="nucleotide sequence ID" value="NZ_JAMPLM010000038.1"/>
</dbReference>
<comment type="caution">
    <text evidence="5">The sequence shown here is derived from an EMBL/GenBank/DDBJ whole genome shotgun (WGS) entry which is preliminary data.</text>
</comment>
<feature type="repeat" description="ANK" evidence="3">
    <location>
        <begin position="607"/>
        <end position="639"/>
    </location>
</feature>
<proteinExistence type="predicted"/>
<feature type="repeat" description="ANK" evidence="3">
    <location>
        <begin position="637"/>
        <end position="665"/>
    </location>
</feature>
<organism evidence="5 6">
    <name type="scientific">Stenomitos frigidus AS-A4</name>
    <dbReference type="NCBI Taxonomy" id="2933935"/>
    <lineage>
        <taxon>Bacteria</taxon>
        <taxon>Bacillati</taxon>
        <taxon>Cyanobacteriota</taxon>
        <taxon>Cyanophyceae</taxon>
        <taxon>Leptolyngbyales</taxon>
        <taxon>Leptolyngbyaceae</taxon>
        <taxon>Stenomitos</taxon>
    </lineage>
</organism>
<dbReference type="InterPro" id="IPR036770">
    <property type="entry name" value="Ankyrin_rpt-contain_sf"/>
</dbReference>
<dbReference type="EMBL" id="JAMPLM010000038">
    <property type="protein sequence ID" value="MEP1061565.1"/>
    <property type="molecule type" value="Genomic_DNA"/>
</dbReference>
<feature type="repeat" description="ANK" evidence="3">
    <location>
        <begin position="325"/>
        <end position="357"/>
    </location>
</feature>
<evidence type="ECO:0000313" key="5">
    <source>
        <dbReference type="EMBL" id="MEP1061565.1"/>
    </source>
</evidence>
<gene>
    <name evidence="5" type="ORF">NDI38_24500</name>
</gene>
<feature type="region of interest" description="Disordered" evidence="4">
    <location>
        <begin position="198"/>
        <end position="223"/>
    </location>
</feature>
<feature type="repeat" description="ANK" evidence="3">
    <location>
        <begin position="476"/>
        <end position="508"/>
    </location>
</feature>
<accession>A0ABV0KQR6</accession>
<reference evidence="5 6" key="1">
    <citation type="submission" date="2022-04" db="EMBL/GenBank/DDBJ databases">
        <title>Positive selection, recombination, and allopatry shape intraspecific diversity of widespread and dominant cyanobacteria.</title>
        <authorList>
            <person name="Wei J."/>
            <person name="Shu W."/>
            <person name="Hu C."/>
        </authorList>
    </citation>
    <scope>NUCLEOTIDE SEQUENCE [LARGE SCALE GENOMIC DNA]</scope>
    <source>
        <strain evidence="5 6">AS-A4</strain>
    </source>
</reference>
<keyword evidence="6" id="KW-1185">Reference proteome</keyword>
<evidence type="ECO:0000256" key="3">
    <source>
        <dbReference type="PROSITE-ProRule" id="PRU00023"/>
    </source>
</evidence>
<dbReference type="InterPro" id="IPR002110">
    <property type="entry name" value="Ankyrin_rpt"/>
</dbReference>
<protein>
    <submittedName>
        <fullName evidence="5">Ankyrin repeat domain-containing protein</fullName>
    </submittedName>
</protein>
<dbReference type="PROSITE" id="PS50297">
    <property type="entry name" value="ANK_REP_REGION"/>
    <property type="match status" value="3"/>
</dbReference>
<dbReference type="SMART" id="SM00248">
    <property type="entry name" value="ANK"/>
    <property type="match status" value="11"/>
</dbReference>
<evidence type="ECO:0000256" key="2">
    <source>
        <dbReference type="ARBA" id="ARBA00023043"/>
    </source>
</evidence>
<dbReference type="PANTHER" id="PTHR24173:SF74">
    <property type="entry name" value="ANKYRIN REPEAT DOMAIN-CONTAINING PROTEIN 16"/>
    <property type="match status" value="1"/>
</dbReference>
<dbReference type="Pfam" id="PF00023">
    <property type="entry name" value="Ank"/>
    <property type="match status" value="2"/>
</dbReference>
<sequence length="683" mass="73814">MSSTSHTFTNSFLLFSGQAGTYFGTEYEGLPADVHSSLHEVGQLLLSQGLAYLGKLTCSQFSQIEVYAYATPDQRIAVSVMATESGLSGIDCVSKFLDESFLTTTTVQVLHNAYDEQKLFRLSFPGFNAIELLAQHLTFVQDFEQRCGAAQAIFVDLLAIAQMVDEYTTRQESNVGHGWCQFAGGFAQASVARMMGDDADEADEDDEDNDDDDEELDDDRIEYDEDNVSPLIRAILQDDLAQVERLLEAGAELNPSSWDTEVPLVAAVYQGDPMMIQTLIAAGANLDKLDFSVDARPLGMAIKQDRPDLVKQLLNAGASPEGGDLSWTGLTVAIEKNNLPILQMLLEAGADPNTGMEDDDRAIMHAVWHGNLDMVKLLITNGADINAWSQGDTAIMSAARNAHQAVYEYLYPLVDEETRRHADKHGQKDIAKAIKRKAREANKLAEKLGDAALFGKLTKVQQLLAEGTDPNAITECGKSPLMLAAMYGHTSVIDALLEAGADPNLGSDEEFEEGTTALMYIASSFFASNRAEVIRFLVERGGNVNAQNDKGQTALIMAGSNTDAVKALIEAGADVNLRDNEDNTAMMLGNWAIQQLLRKAGASEEGLNDVALVDAAYTGDLTKLEELLQSGANVNYKDGNALVAAAGKGNLAIVDRLLQAGANVNLGWKTGATRSLRHPMQAI</sequence>
<feature type="repeat" description="ANK" evidence="3">
    <location>
        <begin position="513"/>
        <end position="549"/>
    </location>
</feature>
<evidence type="ECO:0000256" key="4">
    <source>
        <dbReference type="SAM" id="MobiDB-lite"/>
    </source>
</evidence>
<dbReference type="PRINTS" id="PR01415">
    <property type="entry name" value="ANKYRIN"/>
</dbReference>
<dbReference type="SUPFAM" id="SSF48403">
    <property type="entry name" value="Ankyrin repeat"/>
    <property type="match status" value="2"/>
</dbReference>
<dbReference type="Gene3D" id="1.25.40.20">
    <property type="entry name" value="Ankyrin repeat-containing domain"/>
    <property type="match status" value="4"/>
</dbReference>